<dbReference type="AlphaFoldDB" id="A0A2B7X0L6"/>
<dbReference type="Proteomes" id="UP000224634">
    <property type="component" value="Unassembled WGS sequence"/>
</dbReference>
<organism evidence="1 2">
    <name type="scientific">Polytolypa hystricis (strain UAMH7299)</name>
    <dbReference type="NCBI Taxonomy" id="1447883"/>
    <lineage>
        <taxon>Eukaryota</taxon>
        <taxon>Fungi</taxon>
        <taxon>Dikarya</taxon>
        <taxon>Ascomycota</taxon>
        <taxon>Pezizomycotina</taxon>
        <taxon>Eurotiomycetes</taxon>
        <taxon>Eurotiomycetidae</taxon>
        <taxon>Onygenales</taxon>
        <taxon>Onygenales incertae sedis</taxon>
        <taxon>Polytolypa</taxon>
    </lineage>
</organism>
<protein>
    <submittedName>
        <fullName evidence="1">Uncharacterized protein</fullName>
    </submittedName>
</protein>
<name>A0A2B7X0L6_POLH7</name>
<keyword evidence="2" id="KW-1185">Reference proteome</keyword>
<reference evidence="1 2" key="1">
    <citation type="submission" date="2017-10" db="EMBL/GenBank/DDBJ databases">
        <title>Comparative genomics in systemic dimorphic fungi from Ajellomycetaceae.</title>
        <authorList>
            <person name="Munoz J.F."/>
            <person name="Mcewen J.G."/>
            <person name="Clay O.K."/>
            <person name="Cuomo C.A."/>
        </authorList>
    </citation>
    <scope>NUCLEOTIDE SEQUENCE [LARGE SCALE GENOMIC DNA]</scope>
    <source>
        <strain evidence="1 2">UAMH7299</strain>
    </source>
</reference>
<sequence>MGVLSGGNILNWLWIWRAHNHRNIVILLIGPPVHLTNNTGNDRGREQEPSMNAYAGTKHFMSTGSGTYNESSVSSSSPEYRIHREWSWHLEEFCNCAEKVVELRLKAAEATQELQDRLIDTICLRQQHFPTRELENPKMPELTLTFRHPNRRLRVSFNLPTASGALSPPGVQQRIPNDRLNRSAVRSICYDCDDGSFRQISESQFREIGEKRKWSRIDYSGPAIPRAAPRSLGTLRSLNFHIASLFIPWNSKDKSGGKSIRTHNPVGPFFSKG</sequence>
<evidence type="ECO:0000313" key="2">
    <source>
        <dbReference type="Proteomes" id="UP000224634"/>
    </source>
</evidence>
<gene>
    <name evidence="1" type="ORF">AJ80_08390</name>
</gene>
<accession>A0A2B7X0L6</accession>
<proteinExistence type="predicted"/>
<comment type="caution">
    <text evidence="1">The sequence shown here is derived from an EMBL/GenBank/DDBJ whole genome shotgun (WGS) entry which is preliminary data.</text>
</comment>
<evidence type="ECO:0000313" key="1">
    <source>
        <dbReference type="EMBL" id="PGH05154.1"/>
    </source>
</evidence>
<dbReference type="EMBL" id="PDNA01000190">
    <property type="protein sequence ID" value="PGH05154.1"/>
    <property type="molecule type" value="Genomic_DNA"/>
</dbReference>